<keyword evidence="3" id="KW-1185">Reference proteome</keyword>
<evidence type="ECO:0000259" key="1">
    <source>
        <dbReference type="Pfam" id="PF20167"/>
    </source>
</evidence>
<comment type="caution">
    <text evidence="2">The sequence shown here is derived from an EMBL/GenBank/DDBJ whole genome shotgun (WGS) entry which is preliminary data.</text>
</comment>
<evidence type="ECO:0000313" key="2">
    <source>
        <dbReference type="EMBL" id="PQM36164.1"/>
    </source>
</evidence>
<dbReference type="EMBL" id="PJQY01003575">
    <property type="protein sequence ID" value="PQM36164.1"/>
    <property type="molecule type" value="Genomic_DNA"/>
</dbReference>
<protein>
    <recommendedName>
        <fullName evidence="1">Putative plant transposon protein domain-containing protein</fullName>
    </recommendedName>
</protein>
<dbReference type="Pfam" id="PF20167">
    <property type="entry name" value="Transposase_32"/>
    <property type="match status" value="1"/>
</dbReference>
<name>A0A314UIF3_PRUYE</name>
<sequence>MSKFTTSQIVQEFYAQIPRFYRDDPYPDSLNVCLQGKKLNFSINRIAYLLKLSRPDAPGFPALRCASDRFAHGKLTKLYRTLNTIVSADIDPDDDLHDFRSLNLDRASLLYAIGNNVPIDLPAYIFGAIFRATNQHSETYSFPFGSLITRFAMGL</sequence>
<gene>
    <name evidence="2" type="ORF">Pyn_06665</name>
</gene>
<dbReference type="AlphaFoldDB" id="A0A314UIF3"/>
<proteinExistence type="predicted"/>
<dbReference type="Proteomes" id="UP000250321">
    <property type="component" value="Unassembled WGS sequence"/>
</dbReference>
<accession>A0A314UIF3</accession>
<feature type="domain" description="Putative plant transposon protein" evidence="1">
    <location>
        <begin position="7"/>
        <end position="150"/>
    </location>
</feature>
<organism evidence="2 3">
    <name type="scientific">Prunus yedoensis var. nudiflora</name>
    <dbReference type="NCBI Taxonomy" id="2094558"/>
    <lineage>
        <taxon>Eukaryota</taxon>
        <taxon>Viridiplantae</taxon>
        <taxon>Streptophyta</taxon>
        <taxon>Embryophyta</taxon>
        <taxon>Tracheophyta</taxon>
        <taxon>Spermatophyta</taxon>
        <taxon>Magnoliopsida</taxon>
        <taxon>eudicotyledons</taxon>
        <taxon>Gunneridae</taxon>
        <taxon>Pentapetalae</taxon>
        <taxon>rosids</taxon>
        <taxon>fabids</taxon>
        <taxon>Rosales</taxon>
        <taxon>Rosaceae</taxon>
        <taxon>Amygdaloideae</taxon>
        <taxon>Amygdaleae</taxon>
        <taxon>Prunus</taxon>
    </lineage>
</organism>
<evidence type="ECO:0000313" key="3">
    <source>
        <dbReference type="Proteomes" id="UP000250321"/>
    </source>
</evidence>
<dbReference type="InterPro" id="IPR046796">
    <property type="entry name" value="Transposase_32_dom"/>
</dbReference>
<reference evidence="2 3" key="1">
    <citation type="submission" date="2018-02" db="EMBL/GenBank/DDBJ databases">
        <title>Draft genome of wild Prunus yedoensis var. nudiflora.</title>
        <authorList>
            <person name="Baek S."/>
            <person name="Kim J.-H."/>
            <person name="Choi K."/>
            <person name="Kim G.-B."/>
            <person name="Cho A."/>
            <person name="Jang H."/>
            <person name="Shin C.-H."/>
            <person name="Yu H.-J."/>
            <person name="Mun J.-H."/>
        </authorList>
    </citation>
    <scope>NUCLEOTIDE SEQUENCE [LARGE SCALE GENOMIC DNA]</scope>
    <source>
        <strain evidence="3">cv. Jeju island</strain>
        <tissue evidence="2">Leaf</tissue>
    </source>
</reference>